<evidence type="ECO:0000313" key="2">
    <source>
        <dbReference type="Proteomes" id="UP000321935"/>
    </source>
</evidence>
<dbReference type="RefSeq" id="WP_146919653.1">
    <property type="nucleotide sequence ID" value="NZ_VORW01000015.1"/>
</dbReference>
<dbReference type="Proteomes" id="UP000321935">
    <property type="component" value="Unassembled WGS sequence"/>
</dbReference>
<name>A0A5C7ACX4_9BACT</name>
<comment type="caution">
    <text evidence="1">The sequence shown here is derived from an EMBL/GenBank/DDBJ whole genome shotgun (WGS) entry which is preliminary data.</text>
</comment>
<sequence>MIASCGVFSVDLELPVLGSRTAISESYGADFLDVSGVQFVKTEKAIHSFSNQNQIIDYSYALDTRPAAVNYVSVNPRLPLSCRRPVYLAIAALNTPNSSLPIYLIQDTIGGCLFSISHSYHSSYYSDYTISISENLPFRN</sequence>
<protein>
    <submittedName>
        <fullName evidence="1">Uncharacterized protein</fullName>
    </submittedName>
</protein>
<evidence type="ECO:0000313" key="1">
    <source>
        <dbReference type="EMBL" id="TXE06448.1"/>
    </source>
</evidence>
<proteinExistence type="predicted"/>
<gene>
    <name evidence="1" type="ORF">ESV85_16875</name>
</gene>
<reference evidence="1 2" key="1">
    <citation type="submission" date="2019-08" db="EMBL/GenBank/DDBJ databases">
        <title>Genomes sequence of Algoriphagus aquimarinus ACAM450.</title>
        <authorList>
            <person name="Bowman J.P."/>
        </authorList>
    </citation>
    <scope>NUCLEOTIDE SEQUENCE [LARGE SCALE GENOMIC DNA]</scope>
    <source>
        <strain evidence="1 2">ACAM 450</strain>
    </source>
</reference>
<dbReference type="EMBL" id="VORW01000015">
    <property type="protein sequence ID" value="TXE06448.1"/>
    <property type="molecule type" value="Genomic_DNA"/>
</dbReference>
<accession>A0A5C7ACX4</accession>
<dbReference type="AlphaFoldDB" id="A0A5C7ACX4"/>
<organism evidence="1 2">
    <name type="scientific">Algoriphagus aquimarinus</name>
    <dbReference type="NCBI Taxonomy" id="237018"/>
    <lineage>
        <taxon>Bacteria</taxon>
        <taxon>Pseudomonadati</taxon>
        <taxon>Bacteroidota</taxon>
        <taxon>Cytophagia</taxon>
        <taxon>Cytophagales</taxon>
        <taxon>Cyclobacteriaceae</taxon>
        <taxon>Algoriphagus</taxon>
    </lineage>
</organism>